<name>A0A917YBF9_9ACTN</name>
<keyword evidence="1" id="KW-0378">Hydrolase</keyword>
<dbReference type="InterPro" id="IPR017850">
    <property type="entry name" value="Alkaline_phosphatase_core_sf"/>
</dbReference>
<accession>A0A917YBF9</accession>
<dbReference type="RefSeq" id="WP_189189755.1">
    <property type="nucleotide sequence ID" value="NZ_BMMM01000014.1"/>
</dbReference>
<dbReference type="PANTHER" id="PTHR10151">
    <property type="entry name" value="ECTONUCLEOTIDE PYROPHOSPHATASE/PHOSPHODIESTERASE"/>
    <property type="match status" value="1"/>
</dbReference>
<keyword evidence="1" id="KW-0255">Endonuclease</keyword>
<proteinExistence type="predicted"/>
<dbReference type="Pfam" id="PF01663">
    <property type="entry name" value="Phosphodiest"/>
    <property type="match status" value="1"/>
</dbReference>
<organism evidence="1 2">
    <name type="scientific">Streptomyces albiflavescens</name>
    <dbReference type="NCBI Taxonomy" id="1623582"/>
    <lineage>
        <taxon>Bacteria</taxon>
        <taxon>Bacillati</taxon>
        <taxon>Actinomycetota</taxon>
        <taxon>Actinomycetes</taxon>
        <taxon>Kitasatosporales</taxon>
        <taxon>Streptomycetaceae</taxon>
        <taxon>Streptomyces</taxon>
    </lineage>
</organism>
<dbReference type="EMBL" id="BMMM01000014">
    <property type="protein sequence ID" value="GGN80397.1"/>
    <property type="molecule type" value="Genomic_DNA"/>
</dbReference>
<dbReference type="GO" id="GO:0016787">
    <property type="term" value="F:hydrolase activity"/>
    <property type="evidence" value="ECO:0007669"/>
    <property type="project" value="UniProtKB-ARBA"/>
</dbReference>
<dbReference type="SUPFAM" id="SSF53649">
    <property type="entry name" value="Alkaline phosphatase-like"/>
    <property type="match status" value="1"/>
</dbReference>
<dbReference type="Proteomes" id="UP000600365">
    <property type="component" value="Unassembled WGS sequence"/>
</dbReference>
<comment type="caution">
    <text evidence="1">The sequence shown here is derived from an EMBL/GenBank/DDBJ whole genome shotgun (WGS) entry which is preliminary data.</text>
</comment>
<protein>
    <submittedName>
        <fullName evidence="1">AP endonuclease</fullName>
    </submittedName>
</protein>
<reference evidence="1 2" key="1">
    <citation type="journal article" date="2014" name="Int. J. Syst. Evol. Microbiol.">
        <title>Complete genome sequence of Corynebacterium casei LMG S-19264T (=DSM 44701T), isolated from a smear-ripened cheese.</title>
        <authorList>
            <consortium name="US DOE Joint Genome Institute (JGI-PGF)"/>
            <person name="Walter F."/>
            <person name="Albersmeier A."/>
            <person name="Kalinowski J."/>
            <person name="Ruckert C."/>
        </authorList>
    </citation>
    <scope>NUCLEOTIDE SEQUENCE [LARGE SCALE GENOMIC DNA]</scope>
    <source>
        <strain evidence="1 2">CGMCC 4.7111</strain>
    </source>
</reference>
<evidence type="ECO:0000313" key="1">
    <source>
        <dbReference type="EMBL" id="GGN80397.1"/>
    </source>
</evidence>
<dbReference type="AlphaFoldDB" id="A0A917YBF9"/>
<dbReference type="PANTHER" id="PTHR10151:SF120">
    <property type="entry name" value="BIS(5'-ADENOSYL)-TRIPHOSPHATASE"/>
    <property type="match status" value="1"/>
</dbReference>
<sequence>MSDAVHRVLVVGIDGVRLDTLRRLPTPHLDALAADGFLAPIEVDDRTPTMSGPCWATIVTGVCVEKHGVWSNDFTGHRLDVFPDFATRVARQNGRRTFVAAGWQPLMQVRDGGPLFRAPSRTAYISPAEDTPEAWERCDEQITEEAVSVLADDDMDASFVYLGAPDETAHFLGCGDTYEAAVERADERVGRLLAAVRSRPAYDSEPWTVLVVTDHGHVDTGGHGGRSPQERTAWLIAAGPGLRSAPPPIRHVDVAAQVFASLGCDTDPHWTLDGRPFAAIGTAGLRASEGTRGDPHTQQPVVIVG</sequence>
<dbReference type="InterPro" id="IPR002591">
    <property type="entry name" value="Phosphodiest/P_Trfase"/>
</dbReference>
<evidence type="ECO:0000313" key="2">
    <source>
        <dbReference type="Proteomes" id="UP000600365"/>
    </source>
</evidence>
<dbReference type="Gene3D" id="3.40.720.10">
    <property type="entry name" value="Alkaline Phosphatase, subunit A"/>
    <property type="match status" value="1"/>
</dbReference>
<keyword evidence="1" id="KW-0540">Nuclease</keyword>
<dbReference type="GO" id="GO:0004519">
    <property type="term" value="F:endonuclease activity"/>
    <property type="evidence" value="ECO:0007669"/>
    <property type="project" value="UniProtKB-KW"/>
</dbReference>
<keyword evidence="2" id="KW-1185">Reference proteome</keyword>
<gene>
    <name evidence="1" type="ORF">GCM10011579_065870</name>
</gene>